<dbReference type="Proteomes" id="UP000238350">
    <property type="component" value="Unassembled WGS sequence"/>
</dbReference>
<dbReference type="OrthoDB" id="4083555at2759"/>
<dbReference type="InterPro" id="IPR013083">
    <property type="entry name" value="Znf_RING/FYVE/PHD"/>
</dbReference>
<keyword evidence="3" id="KW-0479">Metal-binding</keyword>
<dbReference type="PROSITE" id="PS51292">
    <property type="entry name" value="ZF_RING_CH"/>
    <property type="match status" value="1"/>
</dbReference>
<accession>A0A2T0FD03</accession>
<reference evidence="9 10" key="1">
    <citation type="submission" date="2017-04" db="EMBL/GenBank/DDBJ databases">
        <title>Genome sequencing of [Candida] sorbophila.</title>
        <authorList>
            <person name="Ahn J.O."/>
        </authorList>
    </citation>
    <scope>NUCLEOTIDE SEQUENCE [LARGE SCALE GENOMIC DNA]</scope>
    <source>
        <strain evidence="9 10">DS02</strain>
    </source>
</reference>
<proteinExistence type="predicted"/>
<evidence type="ECO:0000256" key="2">
    <source>
        <dbReference type="ARBA" id="ARBA00022692"/>
    </source>
</evidence>
<evidence type="ECO:0000256" key="1">
    <source>
        <dbReference type="ARBA" id="ARBA00004141"/>
    </source>
</evidence>
<protein>
    <submittedName>
        <fullName evidence="9">Putative RING finger protein C32F12.07c</fullName>
    </submittedName>
</protein>
<name>A0A2T0FD03_9ASCO</name>
<dbReference type="GeneID" id="36514216"/>
<gene>
    <name evidence="9" type="ORF">B9G98_00467</name>
</gene>
<dbReference type="GO" id="GO:0008270">
    <property type="term" value="F:zinc ion binding"/>
    <property type="evidence" value="ECO:0007669"/>
    <property type="project" value="UniProtKB-KW"/>
</dbReference>
<keyword evidence="6" id="KW-1133">Transmembrane helix</keyword>
<dbReference type="AlphaFoldDB" id="A0A2T0FD03"/>
<keyword evidence="4" id="KW-0863">Zinc-finger</keyword>
<dbReference type="GO" id="GO:0016020">
    <property type="term" value="C:membrane"/>
    <property type="evidence" value="ECO:0007669"/>
    <property type="project" value="UniProtKB-SubCell"/>
</dbReference>
<evidence type="ECO:0000256" key="5">
    <source>
        <dbReference type="ARBA" id="ARBA00022833"/>
    </source>
</evidence>
<dbReference type="PANTHER" id="PTHR46283">
    <property type="entry name" value="E3 UBIQUITIN-PROTEIN LIGASE MARCH5"/>
    <property type="match status" value="1"/>
</dbReference>
<comment type="caution">
    <text evidence="9">The sequence shown here is derived from an EMBL/GenBank/DDBJ whole genome shotgun (WGS) entry which is preliminary data.</text>
</comment>
<evidence type="ECO:0000256" key="7">
    <source>
        <dbReference type="ARBA" id="ARBA00023136"/>
    </source>
</evidence>
<keyword evidence="2" id="KW-0812">Transmembrane</keyword>
<keyword evidence="7" id="KW-0472">Membrane</keyword>
<evidence type="ECO:0000256" key="4">
    <source>
        <dbReference type="ARBA" id="ARBA00022771"/>
    </source>
</evidence>
<evidence type="ECO:0000313" key="10">
    <source>
        <dbReference type="Proteomes" id="UP000238350"/>
    </source>
</evidence>
<dbReference type="EMBL" id="NDIQ01000001">
    <property type="protein sequence ID" value="PRT52847.1"/>
    <property type="molecule type" value="Genomic_DNA"/>
</dbReference>
<keyword evidence="10" id="KW-1185">Reference proteome</keyword>
<keyword evidence="5" id="KW-0862">Zinc</keyword>
<evidence type="ECO:0000313" key="9">
    <source>
        <dbReference type="EMBL" id="PRT52847.1"/>
    </source>
</evidence>
<evidence type="ECO:0000256" key="3">
    <source>
        <dbReference type="ARBA" id="ARBA00022723"/>
    </source>
</evidence>
<evidence type="ECO:0000256" key="6">
    <source>
        <dbReference type="ARBA" id="ARBA00022989"/>
    </source>
</evidence>
<dbReference type="RefSeq" id="XP_024662793.1">
    <property type="nucleotide sequence ID" value="XM_024807025.1"/>
</dbReference>
<feature type="domain" description="RING-CH-type" evidence="8">
    <location>
        <begin position="3"/>
        <end position="72"/>
    </location>
</feature>
<sequence>MGDQEVSGKSCWICLATETDEPPGGAGKAHNWRKICNCNLYAHEECLIYWAVTQDNETKCCCPQCQTPIRIRKQSSTFLSLRQVLDKIISGLCGGALTGAVLGCLGGALSAGTYALLYGTGASYINLLCSPAQRYRILGPFVEAVRADVRPIGLSLGGLLRRAFLIPQIPLALVASASRKRWATFYLTLLPYFASSELGRLEPFQRSLLLVVALRHVHRVFYDVVVGRTLHAAARVIKGVSSEEDAGVDLGEEMRVFEEALERAMVPLENEQLPEDQDPEMRERLLNLNVLVPDGPELDFAELHDIAGEMRQVFRNNRPEPRPVDEAGAADWVLGTQSAIKNIAYPLLLPYAGVAVARLLRFIPFLRHAPIFELNLAGSVIVVLVRDAVNVVTALYRIKQSATFRVLNYNESDTSEANWVEKLAKALTPHFQFEIQARFE</sequence>
<organism evidence="9 10">
    <name type="scientific">Wickerhamiella sorbophila</name>
    <dbReference type="NCBI Taxonomy" id="45607"/>
    <lineage>
        <taxon>Eukaryota</taxon>
        <taxon>Fungi</taxon>
        <taxon>Dikarya</taxon>
        <taxon>Ascomycota</taxon>
        <taxon>Saccharomycotina</taxon>
        <taxon>Dipodascomycetes</taxon>
        <taxon>Dipodascales</taxon>
        <taxon>Trichomonascaceae</taxon>
        <taxon>Wickerhamiella</taxon>
    </lineage>
</organism>
<dbReference type="InterPro" id="IPR011016">
    <property type="entry name" value="Znf_RING-CH"/>
</dbReference>
<evidence type="ECO:0000259" key="8">
    <source>
        <dbReference type="PROSITE" id="PS51292"/>
    </source>
</evidence>
<dbReference type="Gene3D" id="3.30.40.10">
    <property type="entry name" value="Zinc/RING finger domain, C3HC4 (zinc finger)"/>
    <property type="match status" value="1"/>
</dbReference>
<comment type="subcellular location">
    <subcellularLocation>
        <location evidence="1">Membrane</location>
        <topology evidence="1">Multi-pass membrane protein</topology>
    </subcellularLocation>
</comment>